<dbReference type="NCBIfam" id="TIGR01163">
    <property type="entry name" value="rpe"/>
    <property type="match status" value="1"/>
</dbReference>
<feature type="binding site" evidence="10">
    <location>
        <begin position="175"/>
        <end position="177"/>
    </location>
    <ligand>
        <name>substrate</name>
    </ligand>
</feature>
<dbReference type="GO" id="GO:0004750">
    <property type="term" value="F:D-ribulose-phosphate 3-epimerase activity"/>
    <property type="evidence" value="ECO:0007669"/>
    <property type="project" value="UniProtKB-UniRule"/>
</dbReference>
<dbReference type="PROSITE" id="PS01086">
    <property type="entry name" value="RIBUL_P_3_EPIMER_2"/>
    <property type="match status" value="1"/>
</dbReference>
<dbReference type="HAMAP" id="MF_02227">
    <property type="entry name" value="RPE"/>
    <property type="match status" value="1"/>
</dbReference>
<evidence type="ECO:0000313" key="15">
    <source>
        <dbReference type="EMBL" id="EFQ04184.1"/>
    </source>
</evidence>
<keyword evidence="8 10" id="KW-0479">Metal-binding</keyword>
<feature type="binding site" evidence="14">
    <location>
        <position position="177"/>
    </location>
    <ligand>
        <name>substrate</name>
    </ligand>
</feature>
<comment type="cofactor">
    <cofactor evidence="5">
        <name>Fe(2+)</name>
        <dbReference type="ChEBI" id="CHEBI:29033"/>
    </cofactor>
</comment>
<dbReference type="RefSeq" id="WP_006942543.1">
    <property type="nucleotide sequence ID" value="NZ_GL538208.1"/>
</dbReference>
<dbReference type="PROSITE" id="PS01085">
    <property type="entry name" value="RIBUL_P_3_EPIMER_1"/>
    <property type="match status" value="1"/>
</dbReference>
<proteinExistence type="inferred from homology"/>
<dbReference type="STRING" id="706434.HMPREF9429_01369"/>
<evidence type="ECO:0000256" key="4">
    <source>
        <dbReference type="ARBA" id="ARBA00001947"/>
    </source>
</evidence>
<feature type="active site" description="Proton acceptor" evidence="10 12">
    <location>
        <position position="34"/>
    </location>
</feature>
<comment type="caution">
    <text evidence="15">The sequence shown here is derived from an EMBL/GenBank/DDBJ whole genome shotgun (WGS) entry which is preliminary data.</text>
</comment>
<evidence type="ECO:0000256" key="11">
    <source>
        <dbReference type="PIRNR" id="PIRNR001461"/>
    </source>
</evidence>
<accession>E2ZCJ7</accession>
<evidence type="ECO:0000256" key="1">
    <source>
        <dbReference type="ARBA" id="ARBA00001782"/>
    </source>
</evidence>
<evidence type="ECO:0000256" key="2">
    <source>
        <dbReference type="ARBA" id="ARBA00001936"/>
    </source>
</evidence>
<evidence type="ECO:0000313" key="16">
    <source>
        <dbReference type="Proteomes" id="UP000003195"/>
    </source>
</evidence>
<dbReference type="InterPro" id="IPR000056">
    <property type="entry name" value="Ribul_P_3_epim-like"/>
</dbReference>
<comment type="cofactor">
    <cofactor evidence="3">
        <name>Co(2+)</name>
        <dbReference type="ChEBI" id="CHEBI:48828"/>
    </cofactor>
</comment>
<organism evidence="15 16">
    <name type="scientific">Megasphaera micronuciformis F0359</name>
    <dbReference type="NCBI Taxonomy" id="706434"/>
    <lineage>
        <taxon>Bacteria</taxon>
        <taxon>Bacillati</taxon>
        <taxon>Bacillota</taxon>
        <taxon>Negativicutes</taxon>
        <taxon>Veillonellales</taxon>
        <taxon>Veillonellaceae</taxon>
        <taxon>Megasphaera</taxon>
    </lineage>
</organism>
<dbReference type="GO" id="GO:0046872">
    <property type="term" value="F:metal ion binding"/>
    <property type="evidence" value="ECO:0007669"/>
    <property type="project" value="UniProtKB-UniRule"/>
</dbReference>
<evidence type="ECO:0000256" key="9">
    <source>
        <dbReference type="ARBA" id="ARBA00023235"/>
    </source>
</evidence>
<dbReference type="NCBIfam" id="NF004076">
    <property type="entry name" value="PRK05581.1-4"/>
    <property type="match status" value="1"/>
</dbReference>
<keyword evidence="16" id="KW-1185">Reference proteome</keyword>
<evidence type="ECO:0000256" key="12">
    <source>
        <dbReference type="PIRSR" id="PIRSR001461-1"/>
    </source>
</evidence>
<name>E2ZCJ7_9FIRM</name>
<evidence type="ECO:0000256" key="5">
    <source>
        <dbReference type="ARBA" id="ARBA00001954"/>
    </source>
</evidence>
<protein>
    <recommendedName>
        <fullName evidence="7 10">Ribulose-phosphate 3-epimerase</fullName>
        <ecNumber evidence="7 10">5.1.3.1</ecNumber>
    </recommendedName>
</protein>
<feature type="binding site" evidence="10 13">
    <location>
        <position position="175"/>
    </location>
    <ligand>
        <name>a divalent metal cation</name>
        <dbReference type="ChEBI" id="CHEBI:60240"/>
    </ligand>
</feature>
<feature type="active site" description="Proton donor" evidence="10 12">
    <location>
        <position position="175"/>
    </location>
</feature>
<keyword evidence="13" id="KW-0464">Manganese</keyword>
<dbReference type="InterPro" id="IPR011060">
    <property type="entry name" value="RibuloseP-bd_barrel"/>
</dbReference>
<dbReference type="eggNOG" id="COG0036">
    <property type="taxonomic scope" value="Bacteria"/>
</dbReference>
<comment type="cofactor">
    <cofactor evidence="4">
        <name>Zn(2+)</name>
        <dbReference type="ChEBI" id="CHEBI:29105"/>
    </cofactor>
</comment>
<dbReference type="CDD" id="cd00429">
    <property type="entry name" value="RPE"/>
    <property type="match status" value="1"/>
</dbReference>
<evidence type="ECO:0000256" key="6">
    <source>
        <dbReference type="ARBA" id="ARBA00009541"/>
    </source>
</evidence>
<keyword evidence="13" id="KW-0170">Cobalt</keyword>
<keyword evidence="10 11" id="KW-0119">Carbohydrate metabolism</keyword>
<dbReference type="AlphaFoldDB" id="E2ZCJ7"/>
<evidence type="ECO:0000256" key="7">
    <source>
        <dbReference type="ARBA" id="ARBA00013188"/>
    </source>
</evidence>
<feature type="binding site" evidence="10 13">
    <location>
        <position position="32"/>
    </location>
    <ligand>
        <name>a divalent metal cation</name>
        <dbReference type="ChEBI" id="CHEBI:60240"/>
    </ligand>
</feature>
<dbReference type="GO" id="GO:0006098">
    <property type="term" value="P:pentose-phosphate shunt"/>
    <property type="evidence" value="ECO:0007669"/>
    <property type="project" value="UniProtKB-UniRule"/>
</dbReference>
<dbReference type="Gene3D" id="3.20.20.70">
    <property type="entry name" value="Aldolase class I"/>
    <property type="match status" value="1"/>
</dbReference>
<comment type="catalytic activity">
    <reaction evidence="1 10 11">
        <text>D-ribulose 5-phosphate = D-xylulose 5-phosphate</text>
        <dbReference type="Rhea" id="RHEA:13677"/>
        <dbReference type="ChEBI" id="CHEBI:57737"/>
        <dbReference type="ChEBI" id="CHEBI:58121"/>
        <dbReference type="EC" id="5.1.3.1"/>
    </reaction>
</comment>
<keyword evidence="13" id="KW-0862">Zinc</keyword>
<dbReference type="PANTHER" id="PTHR11749">
    <property type="entry name" value="RIBULOSE-5-PHOSPHATE-3-EPIMERASE"/>
    <property type="match status" value="1"/>
</dbReference>
<evidence type="ECO:0000256" key="8">
    <source>
        <dbReference type="ARBA" id="ARBA00022723"/>
    </source>
</evidence>
<reference evidence="15 16" key="1">
    <citation type="submission" date="2010-08" db="EMBL/GenBank/DDBJ databases">
        <authorList>
            <person name="Weinstock G."/>
            <person name="Sodergren E."/>
            <person name="Clifton S."/>
            <person name="Fulton L."/>
            <person name="Fulton B."/>
            <person name="Courtney L."/>
            <person name="Fronick C."/>
            <person name="Harrison M."/>
            <person name="Strong C."/>
            <person name="Farmer C."/>
            <person name="Delahaunty K."/>
            <person name="Markovic C."/>
            <person name="Hall O."/>
            <person name="Minx P."/>
            <person name="Tomlinson C."/>
            <person name="Mitreva M."/>
            <person name="Hou S."/>
            <person name="Chen J."/>
            <person name="Wollam A."/>
            <person name="Pepin K.H."/>
            <person name="Johnson M."/>
            <person name="Bhonagiri V."/>
            <person name="Zhang X."/>
            <person name="Suruliraj S."/>
            <person name="Warren W."/>
            <person name="Chinwalla A."/>
            <person name="Mardis E.R."/>
            <person name="Wilson R.K."/>
        </authorList>
    </citation>
    <scope>NUCLEOTIDE SEQUENCE [LARGE SCALE GENOMIC DNA]</scope>
    <source>
        <strain evidence="15 16">F0359</strain>
    </source>
</reference>
<dbReference type="EC" id="5.1.3.1" evidence="7 10"/>
<comment type="similarity">
    <text evidence="6 10 11">Belongs to the ribulose-phosphate 3-epimerase family.</text>
</comment>
<feature type="binding site" evidence="10 14">
    <location>
        <begin position="197"/>
        <end position="198"/>
    </location>
    <ligand>
        <name>substrate</name>
    </ligand>
</feature>
<feature type="binding site" evidence="10 13">
    <location>
        <position position="34"/>
    </location>
    <ligand>
        <name>a divalent metal cation</name>
        <dbReference type="ChEBI" id="CHEBI:60240"/>
    </ligand>
</feature>
<sequence length="219" mass="23274">MIQIGPSLLSADFSNLKAEVQDIERSGADFLHLDMMDGHFVPNLTFGVPLIAALRKHTNLTFDAHLMTECPEVYIDELAHAGVQYMTVHEEACPHLDRVLHKIKESGMKCGVALNPSTPVSSLECIASLVDLILIMSVNPGFGGQKFIPYAVDKIGDVTELLATVGNDKAVIEVDGGITADTIGPVTAAGATWIVAGSAVFGQPDRAEAIRALRGGILV</sequence>
<dbReference type="InterPro" id="IPR013785">
    <property type="entry name" value="Aldolase_TIM"/>
</dbReference>
<dbReference type="Pfam" id="PF00834">
    <property type="entry name" value="Ribul_P_3_epim"/>
    <property type="match status" value="1"/>
</dbReference>
<feature type="binding site" evidence="10 14">
    <location>
        <begin position="141"/>
        <end position="144"/>
    </location>
    <ligand>
        <name>substrate</name>
    </ligand>
</feature>
<dbReference type="PIRSF" id="PIRSF001461">
    <property type="entry name" value="RPE"/>
    <property type="match status" value="1"/>
</dbReference>
<dbReference type="HOGENOM" id="CLU_054856_2_1_9"/>
<evidence type="ECO:0000256" key="14">
    <source>
        <dbReference type="PIRSR" id="PIRSR001461-3"/>
    </source>
</evidence>
<evidence type="ECO:0000256" key="10">
    <source>
        <dbReference type="HAMAP-Rule" id="MF_02227"/>
    </source>
</evidence>
<comment type="function">
    <text evidence="10">Catalyzes the reversible epimerization of D-ribulose 5-phosphate to D-xylulose 5-phosphate.</text>
</comment>
<dbReference type="Proteomes" id="UP000003195">
    <property type="component" value="Unassembled WGS sequence"/>
</dbReference>
<gene>
    <name evidence="10 15" type="primary">rpe</name>
    <name evidence="15" type="ORF">HMPREF9429_01369</name>
</gene>
<feature type="binding site" evidence="10 14">
    <location>
        <position position="7"/>
    </location>
    <ligand>
        <name>substrate</name>
    </ligand>
</feature>
<comment type="pathway">
    <text evidence="10">Carbohydrate degradation.</text>
</comment>
<dbReference type="EMBL" id="AECS01000037">
    <property type="protein sequence ID" value="EFQ04184.1"/>
    <property type="molecule type" value="Genomic_DNA"/>
</dbReference>
<feature type="binding site" evidence="10 14">
    <location>
        <position position="65"/>
    </location>
    <ligand>
        <name>substrate</name>
    </ligand>
</feature>
<evidence type="ECO:0000256" key="3">
    <source>
        <dbReference type="ARBA" id="ARBA00001941"/>
    </source>
</evidence>
<feature type="binding site" evidence="10 13">
    <location>
        <position position="65"/>
    </location>
    <ligand>
        <name>a divalent metal cation</name>
        <dbReference type="ChEBI" id="CHEBI:60240"/>
    </ligand>
</feature>
<dbReference type="FunFam" id="3.20.20.70:FF:000004">
    <property type="entry name" value="Ribulose-phosphate 3-epimerase"/>
    <property type="match status" value="1"/>
</dbReference>
<evidence type="ECO:0000256" key="13">
    <source>
        <dbReference type="PIRSR" id="PIRSR001461-2"/>
    </source>
</evidence>
<keyword evidence="9 10" id="KW-0413">Isomerase</keyword>
<dbReference type="GO" id="GO:0005737">
    <property type="term" value="C:cytoplasm"/>
    <property type="evidence" value="ECO:0007669"/>
    <property type="project" value="UniProtKB-ARBA"/>
</dbReference>
<dbReference type="SUPFAM" id="SSF51366">
    <property type="entry name" value="Ribulose-phoshate binding barrel"/>
    <property type="match status" value="1"/>
</dbReference>
<comment type="cofactor">
    <cofactor evidence="2">
        <name>Mn(2+)</name>
        <dbReference type="ChEBI" id="CHEBI:29035"/>
    </cofactor>
</comment>
<comment type="cofactor">
    <cofactor evidence="10 13">
        <name>a divalent metal cation</name>
        <dbReference type="ChEBI" id="CHEBI:60240"/>
    </cofactor>
    <text evidence="10 13">Binds 1 divalent metal cation per subunit.</text>
</comment>
<dbReference type="InterPro" id="IPR026019">
    <property type="entry name" value="Ribul_P_3_epim"/>
</dbReference>
<dbReference type="GO" id="GO:0019323">
    <property type="term" value="P:pentose catabolic process"/>
    <property type="evidence" value="ECO:0007669"/>
    <property type="project" value="UniProtKB-UniRule"/>
</dbReference>
<dbReference type="OrthoDB" id="1645589at2"/>